<evidence type="ECO:0000313" key="1">
    <source>
        <dbReference type="EMBL" id="MCW9707046.1"/>
    </source>
</evidence>
<dbReference type="EMBL" id="JAGGJA010000005">
    <property type="protein sequence ID" value="MCW9707046.1"/>
    <property type="molecule type" value="Genomic_DNA"/>
</dbReference>
<sequence length="91" mass="10837">MEEVAKKVGQDRVLILARYRNPEDIDLFKRLNNFDLNIYKKENNIGLPVEKEGVPYMFLVGPDLKAHYLFIPDQELPILSERYFHLIKQKF</sequence>
<keyword evidence="2" id="KW-1185">Reference proteome</keyword>
<organism evidence="1 2">
    <name type="scientific">Fodinibius salsisoli</name>
    <dbReference type="NCBI Taxonomy" id="2820877"/>
    <lineage>
        <taxon>Bacteria</taxon>
        <taxon>Pseudomonadati</taxon>
        <taxon>Balneolota</taxon>
        <taxon>Balneolia</taxon>
        <taxon>Balneolales</taxon>
        <taxon>Balneolaceae</taxon>
        <taxon>Fodinibius</taxon>
    </lineage>
</organism>
<reference evidence="1 2" key="1">
    <citation type="submission" date="2021-03" db="EMBL/GenBank/DDBJ databases">
        <title>Aliifodinibius sp. nov., a new bacterium isolated from saline soil.</title>
        <authorList>
            <person name="Galisteo C."/>
            <person name="De La Haba R."/>
            <person name="Sanchez-Porro C."/>
            <person name="Ventosa A."/>
        </authorList>
    </citation>
    <scope>NUCLEOTIDE SEQUENCE [LARGE SCALE GENOMIC DNA]</scope>
    <source>
        <strain evidence="1 2">1BSP15-2V2</strain>
    </source>
</reference>
<name>A0ABT3PM65_9BACT</name>
<proteinExistence type="predicted"/>
<gene>
    <name evidence="1" type="ORF">J6I44_09270</name>
</gene>
<evidence type="ECO:0000313" key="2">
    <source>
        <dbReference type="Proteomes" id="UP001207918"/>
    </source>
</evidence>
<comment type="caution">
    <text evidence="1">The sequence shown here is derived from an EMBL/GenBank/DDBJ whole genome shotgun (WGS) entry which is preliminary data.</text>
</comment>
<evidence type="ECO:0008006" key="3">
    <source>
        <dbReference type="Google" id="ProtNLM"/>
    </source>
</evidence>
<protein>
    <recommendedName>
        <fullName evidence="3">AhpC/TSA family protein</fullName>
    </recommendedName>
</protein>
<accession>A0ABT3PM65</accession>
<dbReference type="RefSeq" id="WP_265765798.1">
    <property type="nucleotide sequence ID" value="NZ_JAGGJA010000005.1"/>
</dbReference>
<dbReference type="Proteomes" id="UP001207918">
    <property type="component" value="Unassembled WGS sequence"/>
</dbReference>